<dbReference type="InterPro" id="IPR013324">
    <property type="entry name" value="RNA_pol_sigma_r3/r4-like"/>
</dbReference>
<comment type="caution">
    <text evidence="7">The sequence shown here is derived from an EMBL/GenBank/DDBJ whole genome shotgun (WGS) entry which is preliminary data.</text>
</comment>
<dbReference type="Gene3D" id="1.10.1740.10">
    <property type="match status" value="1"/>
</dbReference>
<dbReference type="CDD" id="cd06171">
    <property type="entry name" value="Sigma70_r4"/>
    <property type="match status" value="1"/>
</dbReference>
<evidence type="ECO:0000259" key="5">
    <source>
        <dbReference type="Pfam" id="PF04542"/>
    </source>
</evidence>
<keyword evidence="8" id="KW-1185">Reference proteome</keyword>
<keyword evidence="2" id="KW-0805">Transcription regulation</keyword>
<reference evidence="7 8" key="1">
    <citation type="submission" date="2018-11" db="EMBL/GenBank/DDBJ databases">
        <authorList>
            <person name="Zhou Z."/>
            <person name="Wang G."/>
        </authorList>
    </citation>
    <scope>NUCLEOTIDE SEQUENCE [LARGE SCALE GENOMIC DNA]</scope>
    <source>
        <strain evidence="7 8">KCTC52004</strain>
    </source>
</reference>
<evidence type="ECO:0000256" key="3">
    <source>
        <dbReference type="ARBA" id="ARBA00023082"/>
    </source>
</evidence>
<dbReference type="GO" id="GO:0003677">
    <property type="term" value="F:DNA binding"/>
    <property type="evidence" value="ECO:0007669"/>
    <property type="project" value="InterPro"/>
</dbReference>
<organism evidence="7 8">
    <name type="scientific">Larkinella rosea</name>
    <dbReference type="NCBI Taxonomy" id="2025312"/>
    <lineage>
        <taxon>Bacteria</taxon>
        <taxon>Pseudomonadati</taxon>
        <taxon>Bacteroidota</taxon>
        <taxon>Cytophagia</taxon>
        <taxon>Cytophagales</taxon>
        <taxon>Spirosomataceae</taxon>
        <taxon>Larkinella</taxon>
    </lineage>
</organism>
<dbReference type="EMBL" id="RQJO01000011">
    <property type="protein sequence ID" value="RRA99940.1"/>
    <property type="molecule type" value="Genomic_DNA"/>
</dbReference>
<dbReference type="Pfam" id="PF08281">
    <property type="entry name" value="Sigma70_r4_2"/>
    <property type="match status" value="1"/>
</dbReference>
<dbReference type="Gene3D" id="1.10.10.10">
    <property type="entry name" value="Winged helix-like DNA-binding domain superfamily/Winged helix DNA-binding domain"/>
    <property type="match status" value="1"/>
</dbReference>
<dbReference type="SUPFAM" id="SSF88946">
    <property type="entry name" value="Sigma2 domain of RNA polymerase sigma factors"/>
    <property type="match status" value="1"/>
</dbReference>
<dbReference type="InterPro" id="IPR014284">
    <property type="entry name" value="RNA_pol_sigma-70_dom"/>
</dbReference>
<evidence type="ECO:0000256" key="4">
    <source>
        <dbReference type="ARBA" id="ARBA00023163"/>
    </source>
</evidence>
<feature type="domain" description="RNA polymerase sigma-70 region 2" evidence="5">
    <location>
        <begin position="28"/>
        <end position="92"/>
    </location>
</feature>
<dbReference type="InterPro" id="IPR039425">
    <property type="entry name" value="RNA_pol_sigma-70-like"/>
</dbReference>
<dbReference type="GO" id="GO:0006352">
    <property type="term" value="P:DNA-templated transcription initiation"/>
    <property type="evidence" value="ECO:0007669"/>
    <property type="project" value="InterPro"/>
</dbReference>
<dbReference type="InterPro" id="IPR013249">
    <property type="entry name" value="RNA_pol_sigma70_r4_t2"/>
</dbReference>
<dbReference type="PANTHER" id="PTHR43133:SF46">
    <property type="entry name" value="RNA POLYMERASE SIGMA-70 FACTOR ECF SUBFAMILY"/>
    <property type="match status" value="1"/>
</dbReference>
<evidence type="ECO:0000259" key="6">
    <source>
        <dbReference type="Pfam" id="PF08281"/>
    </source>
</evidence>
<dbReference type="Proteomes" id="UP000271925">
    <property type="component" value="Unassembled WGS sequence"/>
</dbReference>
<protein>
    <submittedName>
        <fullName evidence="7">Sigma-70 family RNA polymerase sigma factor</fullName>
    </submittedName>
</protein>
<keyword evidence="4" id="KW-0804">Transcription</keyword>
<dbReference type="NCBIfam" id="TIGR02937">
    <property type="entry name" value="sigma70-ECF"/>
    <property type="match status" value="1"/>
</dbReference>
<evidence type="ECO:0000256" key="2">
    <source>
        <dbReference type="ARBA" id="ARBA00023015"/>
    </source>
</evidence>
<feature type="domain" description="RNA polymerase sigma factor 70 region 4 type 2" evidence="6">
    <location>
        <begin position="122"/>
        <end position="174"/>
    </location>
</feature>
<dbReference type="RefSeq" id="WP_124877972.1">
    <property type="nucleotide sequence ID" value="NZ_RQJO01000011.1"/>
</dbReference>
<dbReference type="InterPro" id="IPR013325">
    <property type="entry name" value="RNA_pol_sigma_r2"/>
</dbReference>
<comment type="similarity">
    <text evidence="1">Belongs to the sigma-70 factor family. ECF subfamily.</text>
</comment>
<gene>
    <name evidence="7" type="ORF">EHT25_25245</name>
</gene>
<proteinExistence type="inferred from homology"/>
<dbReference type="InterPro" id="IPR036388">
    <property type="entry name" value="WH-like_DNA-bd_sf"/>
</dbReference>
<dbReference type="SUPFAM" id="SSF88659">
    <property type="entry name" value="Sigma3 and sigma4 domains of RNA polymerase sigma factors"/>
    <property type="match status" value="1"/>
</dbReference>
<dbReference type="InterPro" id="IPR007627">
    <property type="entry name" value="RNA_pol_sigma70_r2"/>
</dbReference>
<evidence type="ECO:0000313" key="8">
    <source>
        <dbReference type="Proteomes" id="UP000271925"/>
    </source>
</evidence>
<dbReference type="PANTHER" id="PTHR43133">
    <property type="entry name" value="RNA POLYMERASE ECF-TYPE SIGMA FACTO"/>
    <property type="match status" value="1"/>
</dbReference>
<dbReference type="GO" id="GO:0016987">
    <property type="term" value="F:sigma factor activity"/>
    <property type="evidence" value="ECO:0007669"/>
    <property type="project" value="UniProtKB-KW"/>
</dbReference>
<evidence type="ECO:0000313" key="7">
    <source>
        <dbReference type="EMBL" id="RRA99940.1"/>
    </source>
</evidence>
<name>A0A3P1BFU3_9BACT</name>
<accession>A0A3P1BFU3</accession>
<evidence type="ECO:0000256" key="1">
    <source>
        <dbReference type="ARBA" id="ARBA00010641"/>
    </source>
</evidence>
<dbReference type="OrthoDB" id="941544at2"/>
<dbReference type="AlphaFoldDB" id="A0A3P1BFU3"/>
<dbReference type="Pfam" id="PF04542">
    <property type="entry name" value="Sigma70_r2"/>
    <property type="match status" value="1"/>
</dbReference>
<keyword evidence="3" id="KW-0731">Sigma factor</keyword>
<sequence>MAPDCTPFERQLIEGCRKGSPQYQEMFYKHFYGFTMAIALRYHPVRQDAGSVVNDSFMKVFARIDRYSFEETFKGWLRRIVVNTALDQYRKHIKHTQTVEYEQAESQDIEVDESVISQLTAEDILTLLQHLPDQYRMVFNLYEIEGYSHEEIAGQLKLSVSSSRVYLVRAKEKLARLVKSYFPNHNERFHS</sequence>